<dbReference type="InterPro" id="IPR010368">
    <property type="entry name" value="Com_YlbF"/>
</dbReference>
<sequence length="140" mass="16579">MSAVDMTELLLETYKLADRIKESEEVNRYLKLKQEVQEDPEAQRLIREFQRKKELFEESQRFGHFHPDYHRAKNEAKEFLAEMRKHPKIGAYLELEEKLDRLLGEVSRTLAHSVSDSIKVPINDPRELRKANRAKRKSCG</sequence>
<name>A0A1G6QGZ7_9BACL</name>
<dbReference type="Pfam" id="PF06133">
    <property type="entry name" value="Com_YlbF"/>
    <property type="match status" value="1"/>
</dbReference>
<evidence type="ECO:0000256" key="1">
    <source>
        <dbReference type="SAM" id="MobiDB-lite"/>
    </source>
</evidence>
<protein>
    <submittedName>
        <fullName evidence="2">Cell fate regulator YlbF, YheA/YmcA/DUF963 family (Controls sporulation, competence, biofilm development)</fullName>
    </submittedName>
</protein>
<dbReference type="RefSeq" id="WP_091572500.1">
    <property type="nucleotide sequence ID" value="NZ_FMZA01000021.1"/>
</dbReference>
<reference evidence="2 3" key="1">
    <citation type="submission" date="2016-10" db="EMBL/GenBank/DDBJ databases">
        <authorList>
            <person name="de Groot N.N."/>
        </authorList>
    </citation>
    <scope>NUCLEOTIDE SEQUENCE [LARGE SCALE GENOMIC DNA]</scope>
    <source>
        <strain evidence="2 3">DSM 45514</strain>
    </source>
</reference>
<organism evidence="2 3">
    <name type="scientific">Melghirimyces thermohalophilus</name>
    <dbReference type="NCBI Taxonomy" id="1236220"/>
    <lineage>
        <taxon>Bacteria</taxon>
        <taxon>Bacillati</taxon>
        <taxon>Bacillota</taxon>
        <taxon>Bacilli</taxon>
        <taxon>Bacillales</taxon>
        <taxon>Thermoactinomycetaceae</taxon>
        <taxon>Melghirimyces</taxon>
    </lineage>
</organism>
<keyword evidence="3" id="KW-1185">Reference proteome</keyword>
<proteinExistence type="predicted"/>
<dbReference type="STRING" id="1236220.SAMN04488112_12137"/>
<dbReference type="InterPro" id="IPR023378">
    <property type="entry name" value="YheA/YmcA-like_dom_sf"/>
</dbReference>
<evidence type="ECO:0000313" key="2">
    <source>
        <dbReference type="EMBL" id="SDC90976.1"/>
    </source>
</evidence>
<dbReference type="EMBL" id="FMZA01000021">
    <property type="protein sequence ID" value="SDC90976.1"/>
    <property type="molecule type" value="Genomic_DNA"/>
</dbReference>
<feature type="region of interest" description="Disordered" evidence="1">
    <location>
        <begin position="119"/>
        <end position="140"/>
    </location>
</feature>
<feature type="compositionally biased region" description="Basic residues" evidence="1">
    <location>
        <begin position="131"/>
        <end position="140"/>
    </location>
</feature>
<dbReference type="SUPFAM" id="SSF158622">
    <property type="entry name" value="YheA/YmcA-like"/>
    <property type="match status" value="1"/>
</dbReference>
<dbReference type="Gene3D" id="1.20.1500.10">
    <property type="entry name" value="YheA/YmcA-like"/>
    <property type="match status" value="1"/>
</dbReference>
<dbReference type="PANTHER" id="PTHR38448:SF2">
    <property type="entry name" value="REGULATORY PROTEIN YLBF"/>
    <property type="match status" value="1"/>
</dbReference>
<dbReference type="Proteomes" id="UP000199387">
    <property type="component" value="Unassembled WGS sequence"/>
</dbReference>
<evidence type="ECO:0000313" key="3">
    <source>
        <dbReference type="Proteomes" id="UP000199387"/>
    </source>
</evidence>
<gene>
    <name evidence="2" type="ORF">SAMN04488112_12137</name>
</gene>
<dbReference type="OrthoDB" id="2157513at2"/>
<accession>A0A1G6QGZ7</accession>
<dbReference type="InterPro" id="IPR052767">
    <property type="entry name" value="Bact_com_dev_regulator"/>
</dbReference>
<dbReference type="PANTHER" id="PTHR38448">
    <property type="entry name" value="REGULATORY PROTEIN YLBF-RELATED"/>
    <property type="match status" value="1"/>
</dbReference>
<dbReference type="AlphaFoldDB" id="A0A1G6QGZ7"/>